<evidence type="ECO:0000313" key="1">
    <source>
        <dbReference type="EMBL" id="PLR29255.1"/>
    </source>
</evidence>
<dbReference type="Proteomes" id="UP000234240">
    <property type="component" value="Unassembled WGS sequence"/>
</dbReference>
<sequence length="194" mass="22404">MQSSKPVVVSFFTPEWEYASRAAALIRRCDELGLAHDIQPRESRGNWNKNTAMKAEFIREMLAKHEHIIWMDCDGELRQLPVLCIEHEDPRQVLAVPHQTMPRNWHVCVLSFRRSLFSTLLVERWVDVVRNQDVTDELAFHWVSGICPKRFTPLPTSYCALPQKGQFQADAVWCLGVSTARDKMAMKARQAAKK</sequence>
<protein>
    <recommendedName>
        <fullName evidence="3">Nucleotide-diphospho-sugar transferase domain-containing protein</fullName>
    </recommendedName>
</protein>
<evidence type="ECO:0000313" key="2">
    <source>
        <dbReference type="Proteomes" id="UP000234240"/>
    </source>
</evidence>
<name>A0A2N5DSS5_9GAMM</name>
<comment type="caution">
    <text evidence="1">The sequence shown here is derived from an EMBL/GenBank/DDBJ whole genome shotgun (WGS) entry which is preliminary data.</text>
</comment>
<dbReference type="EMBL" id="PJZF01000074">
    <property type="protein sequence ID" value="PLR29255.1"/>
    <property type="molecule type" value="Genomic_DNA"/>
</dbReference>
<reference evidence="1 2" key="1">
    <citation type="submission" date="2017-12" db="EMBL/GenBank/DDBJ databases">
        <title>Characterization of six clinical isolates of Enterochimera gen. nov., a novel genus of the Yersiniaciae family and the three species Enterochimera arupensis sp. nov., Enterochimera coloradensis sp. nov, and Enterochimera californica sp. nov.</title>
        <authorList>
            <person name="Rossi A."/>
            <person name="Fisher M."/>
        </authorList>
    </citation>
    <scope>NUCLEOTIDE SEQUENCE [LARGE SCALE GENOMIC DNA]</scope>
    <source>
        <strain evidence="2">2015-Iso6</strain>
    </source>
</reference>
<dbReference type="AlphaFoldDB" id="A0A2N5DSS5"/>
<keyword evidence="2" id="KW-1185">Reference proteome</keyword>
<evidence type="ECO:0008006" key="3">
    <source>
        <dbReference type="Google" id="ProtNLM"/>
    </source>
</evidence>
<dbReference type="OrthoDB" id="8612549at2"/>
<dbReference type="RefSeq" id="WP_101818584.1">
    <property type="nucleotide sequence ID" value="NZ_PJZF01000074.1"/>
</dbReference>
<organism evidence="1 2">
    <name type="scientific">Chimaeribacter californicus</name>
    <dbReference type="NCBI Taxonomy" id="2060067"/>
    <lineage>
        <taxon>Bacteria</taxon>
        <taxon>Pseudomonadati</taxon>
        <taxon>Pseudomonadota</taxon>
        <taxon>Gammaproteobacteria</taxon>
        <taxon>Enterobacterales</taxon>
        <taxon>Yersiniaceae</taxon>
        <taxon>Chimaeribacter</taxon>
    </lineage>
</organism>
<proteinExistence type="predicted"/>
<accession>A0A2N5DSS5</accession>
<gene>
    <name evidence="1" type="ORF">CYR55_22885</name>
</gene>